<dbReference type="PANTHER" id="PTHR37544">
    <property type="entry name" value="SPRAY-RELATED"/>
    <property type="match status" value="1"/>
</dbReference>
<reference evidence="3 4" key="1">
    <citation type="journal article" date="2019" name="Sci. Rep.">
        <title>Colletotrichum shisoi sp. nov., an anthracnose pathogen of Perilla frutescens in Japan: molecular phylogenetic, morphological and genomic evidence.</title>
        <authorList>
            <person name="Gan P."/>
            <person name="Tsushima A."/>
            <person name="Hiroyama R."/>
            <person name="Narusaka M."/>
            <person name="Takano Y."/>
            <person name="Narusaka Y."/>
            <person name="Kawaradani M."/>
            <person name="Damm U."/>
            <person name="Shirasu K."/>
        </authorList>
    </citation>
    <scope>NUCLEOTIDE SEQUENCE [LARGE SCALE GENOMIC DNA]</scope>
    <source>
        <strain evidence="3 4">PG-2018a</strain>
    </source>
</reference>
<keyword evidence="2" id="KW-0812">Transmembrane</keyword>
<feature type="transmembrane region" description="Helical" evidence="2">
    <location>
        <begin position="206"/>
        <end position="227"/>
    </location>
</feature>
<dbReference type="Proteomes" id="UP000326340">
    <property type="component" value="Unassembled WGS sequence"/>
</dbReference>
<accession>A0A5Q4BEP6</accession>
<feature type="transmembrane region" description="Helical" evidence="2">
    <location>
        <begin position="483"/>
        <end position="504"/>
    </location>
</feature>
<sequence length="674" mass="75246">MASTENQAESFLPGSTRAGSQTSVNLQGGREMNKEAIKDSPSPSLTAELARDEWDRLDHLPFVLTKKGLFGFFIINCGIMGGLVTFQQKPAFIVSTPSYYALIASLILLGTATVAHLEAILLNLSRMTPFILCAREEGATAAETILRSYFPAPGLRDAWETKSWLLVFAYVIYYPSYAVIGLKSALLYESAGPNDPYLHVNDWACYTLLVFYSIAQLYLLAIAAYLWKRPTGLRWDPVSIADILVLFRHCNILDNFEGSSIADRQSMIQEMGDIRLHLRYWKRENGDFWHGFGTDVPDTRKTSKIPMEELALIRYNSAWSVANPVSVYVHFSLAFLLMILFILGASITPELTPHRSYCWKPSGLSRIHANLILGVVLTSVVGVLSDFWASLSIFVAHTEPLAQMASPKGGPAKHTLLLNYTSSFLPVKVYDAFRNKHWKLERVVLWELIQRSFPTLVGTSIVVYSGSSGESSSSCVICFSMPLFVVVIVGLAACAGSIVCELLLTSVLRRTPRDYLSIADIVSWSSTSSLLHPSATDDARPESPLADPLHVEVEGERSKRRYMQHRLELQLSRFRIGYAKVRDREYYAFGITDEEPERLPAVRPTHLARRLQVVESTLGEERGLAKRLEIVVGNGSISYNKLVSASETTMVTHDDGNIINHQHENEQEQPEEGN</sequence>
<dbReference type="OrthoDB" id="3057599at2759"/>
<evidence type="ECO:0000313" key="3">
    <source>
        <dbReference type="EMBL" id="TQN65433.1"/>
    </source>
</evidence>
<protein>
    <recommendedName>
        <fullName evidence="5">Phosphoribosylaminoimidazole-succinocarboxamide synthase</fullName>
    </recommendedName>
</protein>
<evidence type="ECO:0000256" key="1">
    <source>
        <dbReference type="SAM" id="MobiDB-lite"/>
    </source>
</evidence>
<evidence type="ECO:0008006" key="5">
    <source>
        <dbReference type="Google" id="ProtNLM"/>
    </source>
</evidence>
<feature type="transmembrane region" description="Helical" evidence="2">
    <location>
        <begin position="164"/>
        <end position="186"/>
    </location>
</feature>
<organism evidence="3 4">
    <name type="scientific">Colletotrichum shisoi</name>
    <dbReference type="NCBI Taxonomy" id="2078593"/>
    <lineage>
        <taxon>Eukaryota</taxon>
        <taxon>Fungi</taxon>
        <taxon>Dikarya</taxon>
        <taxon>Ascomycota</taxon>
        <taxon>Pezizomycotina</taxon>
        <taxon>Sordariomycetes</taxon>
        <taxon>Hypocreomycetidae</taxon>
        <taxon>Glomerellales</taxon>
        <taxon>Glomerellaceae</taxon>
        <taxon>Colletotrichum</taxon>
        <taxon>Colletotrichum destructivum species complex</taxon>
    </lineage>
</organism>
<feature type="region of interest" description="Disordered" evidence="1">
    <location>
        <begin position="1"/>
        <end position="44"/>
    </location>
</feature>
<evidence type="ECO:0000256" key="2">
    <source>
        <dbReference type="SAM" id="Phobius"/>
    </source>
</evidence>
<evidence type="ECO:0000313" key="4">
    <source>
        <dbReference type="Proteomes" id="UP000326340"/>
    </source>
</evidence>
<dbReference type="Pfam" id="PF11915">
    <property type="entry name" value="DUF3433"/>
    <property type="match status" value="1"/>
</dbReference>
<feature type="transmembrane region" description="Helical" evidence="2">
    <location>
        <begin position="99"/>
        <end position="122"/>
    </location>
</feature>
<dbReference type="PANTHER" id="PTHR37544:SF1">
    <property type="entry name" value="PHOSPHORIBOSYLAMINOIMIDAZOLE-SUCCINOCARBOXAMIDE SYNTHASE"/>
    <property type="match status" value="1"/>
</dbReference>
<gene>
    <name evidence="3" type="ORF">CSHISOI_09999</name>
</gene>
<feature type="transmembrane region" description="Helical" evidence="2">
    <location>
        <begin position="327"/>
        <end position="347"/>
    </location>
</feature>
<keyword evidence="4" id="KW-1185">Reference proteome</keyword>
<dbReference type="EMBL" id="PUHP01001631">
    <property type="protein sequence ID" value="TQN65433.1"/>
    <property type="molecule type" value="Genomic_DNA"/>
</dbReference>
<keyword evidence="2" id="KW-0472">Membrane</keyword>
<name>A0A5Q4BEP6_9PEZI</name>
<feature type="compositionally biased region" description="Polar residues" evidence="1">
    <location>
        <begin position="17"/>
        <end position="26"/>
    </location>
</feature>
<keyword evidence="2" id="KW-1133">Transmembrane helix</keyword>
<feature type="transmembrane region" description="Helical" evidence="2">
    <location>
        <begin position="69"/>
        <end position="87"/>
    </location>
</feature>
<dbReference type="InterPro" id="IPR021840">
    <property type="entry name" value="DUF3433"/>
</dbReference>
<proteinExistence type="predicted"/>
<feature type="transmembrane region" description="Helical" evidence="2">
    <location>
        <begin position="367"/>
        <end position="396"/>
    </location>
</feature>
<dbReference type="AlphaFoldDB" id="A0A5Q4BEP6"/>
<comment type="caution">
    <text evidence="3">The sequence shown here is derived from an EMBL/GenBank/DDBJ whole genome shotgun (WGS) entry which is preliminary data.</text>
</comment>